<dbReference type="PROSITE" id="PS00166">
    <property type="entry name" value="ENOYL_COA_HYDRATASE"/>
    <property type="match status" value="1"/>
</dbReference>
<evidence type="ECO:0000256" key="7">
    <source>
        <dbReference type="RuleBase" id="RU003707"/>
    </source>
</evidence>
<comment type="function">
    <text evidence="1">Could possibly oxidize fatty acids using specific components.</text>
</comment>
<evidence type="ECO:0000313" key="8">
    <source>
        <dbReference type="EMBL" id="APT90935.1"/>
    </source>
</evidence>
<dbReference type="Pfam" id="PF00378">
    <property type="entry name" value="ECH_1"/>
    <property type="match status" value="1"/>
</dbReference>
<dbReference type="InterPro" id="IPR029045">
    <property type="entry name" value="ClpP/crotonase-like_dom_sf"/>
</dbReference>
<gene>
    <name evidence="8" type="ORF">CSPHI_07675</name>
</gene>
<keyword evidence="9" id="KW-1185">Reference proteome</keyword>
<dbReference type="CDD" id="cd06558">
    <property type="entry name" value="crotonase-like"/>
    <property type="match status" value="1"/>
</dbReference>
<keyword evidence="3" id="KW-0276">Fatty acid metabolism</keyword>
<organism evidence="8 9">
    <name type="scientific">Corynebacterium sphenisci DSM 44792</name>
    <dbReference type="NCBI Taxonomy" id="1437874"/>
    <lineage>
        <taxon>Bacteria</taxon>
        <taxon>Bacillati</taxon>
        <taxon>Actinomycetota</taxon>
        <taxon>Actinomycetes</taxon>
        <taxon>Mycobacteriales</taxon>
        <taxon>Corynebacteriaceae</taxon>
        <taxon>Corynebacterium</taxon>
    </lineage>
</organism>
<dbReference type="InterPro" id="IPR001753">
    <property type="entry name" value="Enoyl-CoA_hydra/iso"/>
</dbReference>
<keyword evidence="4 8" id="KW-0456">Lyase</keyword>
<comment type="catalytic activity">
    <reaction evidence="5">
        <text>a (3S)-3-hydroxyacyl-CoA = a (2E)-enoyl-CoA + H2O</text>
        <dbReference type="Rhea" id="RHEA:16105"/>
        <dbReference type="ChEBI" id="CHEBI:15377"/>
        <dbReference type="ChEBI" id="CHEBI:57318"/>
        <dbReference type="ChEBI" id="CHEBI:58856"/>
        <dbReference type="EC" id="4.2.1.17"/>
    </reaction>
</comment>
<dbReference type="Gene3D" id="1.10.12.10">
    <property type="entry name" value="Lyase 2-enoyl-coa Hydratase, Chain A, domain 2"/>
    <property type="match status" value="1"/>
</dbReference>
<dbReference type="InterPro" id="IPR014748">
    <property type="entry name" value="Enoyl-CoA_hydra_C"/>
</dbReference>
<dbReference type="EMBL" id="CP009248">
    <property type="protein sequence ID" value="APT90935.1"/>
    <property type="molecule type" value="Genomic_DNA"/>
</dbReference>
<evidence type="ECO:0000256" key="4">
    <source>
        <dbReference type="ARBA" id="ARBA00023239"/>
    </source>
</evidence>
<dbReference type="OrthoDB" id="8452484at2"/>
<evidence type="ECO:0000256" key="6">
    <source>
        <dbReference type="ARBA" id="ARBA00023717"/>
    </source>
</evidence>
<dbReference type="InterPro" id="IPR018376">
    <property type="entry name" value="Enoyl-CoA_hyd/isom_CS"/>
</dbReference>
<evidence type="ECO:0000256" key="5">
    <source>
        <dbReference type="ARBA" id="ARBA00023709"/>
    </source>
</evidence>
<sequence length="273" mass="29182">MTDARDTDAAPLLVEAADHVETWTLNLPDSRNPISEPGIIDALVDNVARVNRDHGVRAVVLTGAGPAFSAGGNVKDMAERRGMFGGSPYELREGYRNGIQRIPLALADCQVPLIAAVNGPAVGAGCDLSLMCDLRVASTRAWFAESFVGLGIIPGDGGAWLLTRTIGRARAAEMALTGDRIDAATALEWGLVNRVVEPGELMEAARELAGRVAKNPPHAVRMAKTLLRESQHQSLPALLEMSAAMQALAHHAEDHREALAAFAEKRRGEYRGR</sequence>
<proteinExistence type="inferred from homology"/>
<dbReference type="Gene3D" id="3.90.226.10">
    <property type="entry name" value="2-enoyl-CoA Hydratase, Chain A, domain 1"/>
    <property type="match status" value="1"/>
</dbReference>
<evidence type="ECO:0000313" key="9">
    <source>
        <dbReference type="Proteomes" id="UP000185469"/>
    </source>
</evidence>
<evidence type="ECO:0000256" key="3">
    <source>
        <dbReference type="ARBA" id="ARBA00022832"/>
    </source>
</evidence>
<dbReference type="RefSeq" id="WP_075693881.1">
    <property type="nucleotide sequence ID" value="NZ_CP009248.1"/>
</dbReference>
<dbReference type="SUPFAM" id="SSF52096">
    <property type="entry name" value="ClpP/crotonase"/>
    <property type="match status" value="1"/>
</dbReference>
<name>A0A1L7CYI3_9CORY</name>
<dbReference type="STRING" id="1437874.CSPHI_07675"/>
<protein>
    <submittedName>
        <fullName evidence="8">Enoyl-CoA hydratase</fullName>
        <ecNumber evidence="8">4.2.1.17</ecNumber>
    </submittedName>
</protein>
<evidence type="ECO:0000256" key="2">
    <source>
        <dbReference type="ARBA" id="ARBA00005254"/>
    </source>
</evidence>
<dbReference type="GO" id="GO:0006635">
    <property type="term" value="P:fatty acid beta-oxidation"/>
    <property type="evidence" value="ECO:0007669"/>
    <property type="project" value="TreeGrafter"/>
</dbReference>
<dbReference type="KEGG" id="csph:CSPHI_07675"/>
<dbReference type="PANTHER" id="PTHR11941:SF54">
    <property type="entry name" value="ENOYL-COA HYDRATASE, MITOCHONDRIAL"/>
    <property type="match status" value="1"/>
</dbReference>
<dbReference type="NCBIfam" id="NF006699">
    <property type="entry name" value="PRK09245.1"/>
    <property type="match status" value="1"/>
</dbReference>
<reference evidence="8 9" key="1">
    <citation type="submission" date="2014-08" db="EMBL/GenBank/DDBJ databases">
        <title>Complete genome sequence of Corynebacterium sphenisci CECT 5990(T) (=DSM 44792(T)), isolated from healthy wild penguins.</title>
        <authorList>
            <person name="Ruckert C."/>
            <person name="Albersmeier A."/>
            <person name="Winkler A."/>
            <person name="Kalinowski J."/>
        </authorList>
    </citation>
    <scope>NUCLEOTIDE SEQUENCE [LARGE SCALE GENOMIC DNA]</scope>
    <source>
        <strain evidence="8 9">DSM 44792</strain>
    </source>
</reference>
<evidence type="ECO:0000256" key="1">
    <source>
        <dbReference type="ARBA" id="ARBA00002994"/>
    </source>
</evidence>
<comment type="catalytic activity">
    <reaction evidence="6">
        <text>a 4-saturated-(3S)-3-hydroxyacyl-CoA = a (3E)-enoyl-CoA + H2O</text>
        <dbReference type="Rhea" id="RHEA:20724"/>
        <dbReference type="ChEBI" id="CHEBI:15377"/>
        <dbReference type="ChEBI" id="CHEBI:58521"/>
        <dbReference type="ChEBI" id="CHEBI:137480"/>
        <dbReference type="EC" id="4.2.1.17"/>
    </reaction>
</comment>
<dbReference type="Proteomes" id="UP000185469">
    <property type="component" value="Chromosome"/>
</dbReference>
<comment type="similarity">
    <text evidence="2 7">Belongs to the enoyl-CoA hydratase/isomerase family.</text>
</comment>
<dbReference type="AlphaFoldDB" id="A0A1L7CYI3"/>
<dbReference type="GO" id="GO:0018812">
    <property type="term" value="F:3-hydroxyacyl-CoA dehydratase activity"/>
    <property type="evidence" value="ECO:0007669"/>
    <property type="project" value="RHEA"/>
</dbReference>
<accession>A0A1L7CYI3</accession>
<dbReference type="EC" id="4.2.1.17" evidence="8"/>
<keyword evidence="3" id="KW-0443">Lipid metabolism</keyword>
<dbReference type="PANTHER" id="PTHR11941">
    <property type="entry name" value="ENOYL-COA HYDRATASE-RELATED"/>
    <property type="match status" value="1"/>
</dbReference>